<evidence type="ECO:0000256" key="4">
    <source>
        <dbReference type="ARBA" id="ARBA00022692"/>
    </source>
</evidence>
<comment type="subcellular location">
    <subcellularLocation>
        <location evidence="1">Cell membrane</location>
        <topology evidence="1">Multi-pass membrane protein</topology>
    </subcellularLocation>
</comment>
<keyword evidence="4 8" id="KW-0812">Transmembrane</keyword>
<feature type="region of interest" description="Disordered" evidence="7">
    <location>
        <begin position="1"/>
        <end position="20"/>
    </location>
</feature>
<dbReference type="AlphaFoldDB" id="A0A3M0GF46"/>
<dbReference type="InterPro" id="IPR049177">
    <property type="entry name" value="MgtC_SapB_SrpB_YhiD_N"/>
</dbReference>
<feature type="transmembrane region" description="Helical" evidence="8">
    <location>
        <begin position="59"/>
        <end position="78"/>
    </location>
</feature>
<feature type="domain" description="MgtC/SapB/SrpB/YhiD N-terminal" evidence="9">
    <location>
        <begin position="35"/>
        <end position="157"/>
    </location>
</feature>
<dbReference type="Pfam" id="PF02308">
    <property type="entry name" value="MgtC"/>
    <property type="match status" value="1"/>
</dbReference>
<dbReference type="GO" id="GO:0005886">
    <property type="term" value="C:plasma membrane"/>
    <property type="evidence" value="ECO:0007669"/>
    <property type="project" value="UniProtKB-SubCell"/>
</dbReference>
<name>A0A3M0GF46_9ACTN</name>
<feature type="transmembrane region" description="Helical" evidence="8">
    <location>
        <begin position="90"/>
        <end position="111"/>
    </location>
</feature>
<dbReference type="InterPro" id="IPR003416">
    <property type="entry name" value="MgtC/SapB/SrpB/YhiD_fam"/>
</dbReference>
<keyword evidence="3" id="KW-1003">Cell membrane</keyword>
<keyword evidence="11" id="KW-1185">Reference proteome</keyword>
<gene>
    <name evidence="10" type="ORF">EAX62_11015</name>
</gene>
<sequence length="248" mass="26548">MARRFRHSIEAAPTSPGGTVPDFNMPNSMEVMSAVLAFVFCGLIGLERQLRRKSAGVRTHVLVGLGSCLFTMVSLYGSPAGVGSVLEWDASRIAAQIVSGVGFLGAGLIFVQRDAVRGLTTAASVWMAAAIGMACGAAMYGVALMILGLHFVIILMTPLLNILRRTSGGEIVELTYEDGRGILREVLMLATTRDVQTRILSSRPFNHGEWRGVEMLVQLQGRTGIDELIHEVSELEGVSSIGIADDTD</sequence>
<evidence type="ECO:0000256" key="7">
    <source>
        <dbReference type="SAM" id="MobiDB-lite"/>
    </source>
</evidence>
<evidence type="ECO:0000256" key="5">
    <source>
        <dbReference type="ARBA" id="ARBA00022989"/>
    </source>
</evidence>
<proteinExistence type="inferred from homology"/>
<evidence type="ECO:0000259" key="9">
    <source>
        <dbReference type="Pfam" id="PF02308"/>
    </source>
</evidence>
<dbReference type="PANTHER" id="PTHR33778:SF1">
    <property type="entry name" value="MAGNESIUM TRANSPORTER YHID-RELATED"/>
    <property type="match status" value="1"/>
</dbReference>
<dbReference type="EMBL" id="REFW01000002">
    <property type="protein sequence ID" value="RMB60203.1"/>
    <property type="molecule type" value="Genomic_DNA"/>
</dbReference>
<evidence type="ECO:0000256" key="1">
    <source>
        <dbReference type="ARBA" id="ARBA00004651"/>
    </source>
</evidence>
<protein>
    <submittedName>
        <fullName evidence="10">MgtC/SapB family protein</fullName>
    </submittedName>
</protein>
<organism evidence="10 11">
    <name type="scientific">Tessaracoccus antarcticus</name>
    <dbReference type="NCBI Taxonomy" id="2479848"/>
    <lineage>
        <taxon>Bacteria</taxon>
        <taxon>Bacillati</taxon>
        <taxon>Actinomycetota</taxon>
        <taxon>Actinomycetes</taxon>
        <taxon>Propionibacteriales</taxon>
        <taxon>Propionibacteriaceae</taxon>
        <taxon>Tessaracoccus</taxon>
    </lineage>
</organism>
<keyword evidence="5 8" id="KW-1133">Transmembrane helix</keyword>
<evidence type="ECO:0000256" key="6">
    <source>
        <dbReference type="ARBA" id="ARBA00023136"/>
    </source>
</evidence>
<dbReference type="PANTHER" id="PTHR33778">
    <property type="entry name" value="PROTEIN MGTC"/>
    <property type="match status" value="1"/>
</dbReference>
<keyword evidence="6 8" id="KW-0472">Membrane</keyword>
<reference evidence="10 11" key="1">
    <citation type="submission" date="2018-10" db="EMBL/GenBank/DDBJ databases">
        <title>Tessaracoccus antarcticuss sp. nov., isolated from sediment.</title>
        <authorList>
            <person name="Zhou L.Y."/>
            <person name="Du Z.J."/>
        </authorList>
    </citation>
    <scope>NUCLEOTIDE SEQUENCE [LARGE SCALE GENOMIC DNA]</scope>
    <source>
        <strain evidence="10 11">JDX10</strain>
    </source>
</reference>
<evidence type="ECO:0000256" key="8">
    <source>
        <dbReference type="SAM" id="Phobius"/>
    </source>
</evidence>
<dbReference type="PRINTS" id="PR01837">
    <property type="entry name" value="MGTCSAPBPROT"/>
</dbReference>
<evidence type="ECO:0000313" key="10">
    <source>
        <dbReference type="EMBL" id="RMB60203.1"/>
    </source>
</evidence>
<comment type="caution">
    <text evidence="10">The sequence shown here is derived from an EMBL/GenBank/DDBJ whole genome shotgun (WGS) entry which is preliminary data.</text>
</comment>
<evidence type="ECO:0000256" key="3">
    <source>
        <dbReference type="ARBA" id="ARBA00022475"/>
    </source>
</evidence>
<evidence type="ECO:0000256" key="2">
    <source>
        <dbReference type="ARBA" id="ARBA00009298"/>
    </source>
</evidence>
<accession>A0A3M0GF46</accession>
<comment type="similarity">
    <text evidence="2">Belongs to the MgtC/SapB family.</text>
</comment>
<dbReference type="Proteomes" id="UP000275256">
    <property type="component" value="Unassembled WGS sequence"/>
</dbReference>
<evidence type="ECO:0000313" key="11">
    <source>
        <dbReference type="Proteomes" id="UP000275256"/>
    </source>
</evidence>